<reference evidence="1" key="2">
    <citation type="journal article" date="2022" name="Res Sq">
        <title>Comparative Genomics Reveals Insights into the Divergent Evolution of Astigmatic Mites and Household Pest Adaptations.</title>
        <authorList>
            <person name="Xiong Q."/>
            <person name="Wan A.T.-Y."/>
            <person name="Liu X.-Y."/>
            <person name="Fung C.S.-H."/>
            <person name="Xiao X."/>
            <person name="Malainual N."/>
            <person name="Hou J."/>
            <person name="Wang L."/>
            <person name="Wang M."/>
            <person name="Yang K."/>
            <person name="Cui Y."/>
            <person name="Leung E."/>
            <person name="Nong W."/>
            <person name="Shin S.-K."/>
            <person name="Au S."/>
            <person name="Jeong K.Y."/>
            <person name="Chew F.T."/>
            <person name="Hui J."/>
            <person name="Leung T.F."/>
            <person name="Tungtrongchitr A."/>
            <person name="Zhong N."/>
            <person name="Liu Z."/>
            <person name="Tsui S."/>
        </authorList>
    </citation>
    <scope>NUCLEOTIDE SEQUENCE</scope>
    <source>
        <strain evidence="1">Derf</strain>
        <tissue evidence="1">Whole organism</tissue>
    </source>
</reference>
<protein>
    <submittedName>
        <fullName evidence="1">Uncharacterized protein</fullName>
    </submittedName>
</protein>
<accession>A0A922I5I2</accession>
<gene>
    <name evidence="1" type="ORF">DERF_004178</name>
</gene>
<dbReference type="Proteomes" id="UP000790347">
    <property type="component" value="Unassembled WGS sequence"/>
</dbReference>
<evidence type="ECO:0000313" key="1">
    <source>
        <dbReference type="EMBL" id="KAH9520469.1"/>
    </source>
</evidence>
<sequence length="75" mass="8880">MNLYFQTQQQQQKNDKISIAINKEIIGKETRCPIYINEMCLRVCLYPIHVIQNEELKLKNILVAFGQEKKKIQTL</sequence>
<keyword evidence="2" id="KW-1185">Reference proteome</keyword>
<name>A0A922I5I2_DERFA</name>
<reference evidence="1" key="1">
    <citation type="submission" date="2013-05" db="EMBL/GenBank/DDBJ databases">
        <authorList>
            <person name="Yim A.K.Y."/>
            <person name="Chan T.F."/>
            <person name="Ji K.M."/>
            <person name="Liu X.Y."/>
            <person name="Zhou J.W."/>
            <person name="Li R.Q."/>
            <person name="Yang K.Y."/>
            <person name="Li J."/>
            <person name="Li M."/>
            <person name="Law P.T.W."/>
            <person name="Wu Y.L."/>
            <person name="Cai Z.L."/>
            <person name="Qin H."/>
            <person name="Bao Y."/>
            <person name="Leung R.K.K."/>
            <person name="Ng P.K.S."/>
            <person name="Zou J."/>
            <person name="Zhong X.J."/>
            <person name="Ran P.X."/>
            <person name="Zhong N.S."/>
            <person name="Liu Z.G."/>
            <person name="Tsui S.K.W."/>
        </authorList>
    </citation>
    <scope>NUCLEOTIDE SEQUENCE</scope>
    <source>
        <strain evidence="1">Derf</strain>
        <tissue evidence="1">Whole organism</tissue>
    </source>
</reference>
<proteinExistence type="predicted"/>
<comment type="caution">
    <text evidence="1">The sequence shown here is derived from an EMBL/GenBank/DDBJ whole genome shotgun (WGS) entry which is preliminary data.</text>
</comment>
<dbReference type="AlphaFoldDB" id="A0A922I5I2"/>
<dbReference type="EMBL" id="ASGP02000002">
    <property type="protein sequence ID" value="KAH9520469.1"/>
    <property type="molecule type" value="Genomic_DNA"/>
</dbReference>
<evidence type="ECO:0000313" key="2">
    <source>
        <dbReference type="Proteomes" id="UP000790347"/>
    </source>
</evidence>
<organism evidence="1 2">
    <name type="scientific">Dermatophagoides farinae</name>
    <name type="common">American house dust mite</name>
    <dbReference type="NCBI Taxonomy" id="6954"/>
    <lineage>
        <taxon>Eukaryota</taxon>
        <taxon>Metazoa</taxon>
        <taxon>Ecdysozoa</taxon>
        <taxon>Arthropoda</taxon>
        <taxon>Chelicerata</taxon>
        <taxon>Arachnida</taxon>
        <taxon>Acari</taxon>
        <taxon>Acariformes</taxon>
        <taxon>Sarcoptiformes</taxon>
        <taxon>Astigmata</taxon>
        <taxon>Psoroptidia</taxon>
        <taxon>Analgoidea</taxon>
        <taxon>Pyroglyphidae</taxon>
        <taxon>Dermatophagoidinae</taxon>
        <taxon>Dermatophagoides</taxon>
    </lineage>
</organism>